<evidence type="ECO:0000313" key="1">
    <source>
        <dbReference type="EMBL" id="KRH94659.1"/>
    </source>
</evidence>
<dbReference type="EMBL" id="LGUB01000044">
    <property type="protein sequence ID" value="KRH94659.1"/>
    <property type="molecule type" value="Genomic_DNA"/>
</dbReference>
<dbReference type="AlphaFoldDB" id="A0A0R0LZI0"/>
<accession>A0A0R0LZI0</accession>
<comment type="caution">
    <text evidence="1">The sequence shown here is derived from an EMBL/GenBank/DDBJ whole genome shotgun (WGS) entry which is preliminary data.</text>
</comment>
<sequence length="42" mass="5124">MFSFYDQIDQSNQLRGLPNCFLRSELQVPQYFIRHVKSYILK</sequence>
<protein>
    <submittedName>
        <fullName evidence="1">Uncharacterized protein</fullName>
    </submittedName>
</protein>
<name>A0A0R0LZI0_9MICR</name>
<dbReference type="VEuPathDB" id="MicrosporidiaDB:M153_1780006503"/>
<keyword evidence="2" id="KW-1185">Reference proteome</keyword>
<reference evidence="1 2" key="1">
    <citation type="submission" date="2015-07" db="EMBL/GenBank/DDBJ databases">
        <title>The genome of Pseudoloma neurophilia, a relevant intracellular parasite of the zebrafish.</title>
        <authorList>
            <person name="Ndikumana S."/>
            <person name="Pelin A."/>
            <person name="Sanders J."/>
            <person name="Corradi N."/>
        </authorList>
    </citation>
    <scope>NUCLEOTIDE SEQUENCE [LARGE SCALE GENOMIC DNA]</scope>
    <source>
        <strain evidence="1 2">MK1</strain>
    </source>
</reference>
<evidence type="ECO:0000313" key="2">
    <source>
        <dbReference type="Proteomes" id="UP000051530"/>
    </source>
</evidence>
<proteinExistence type="predicted"/>
<gene>
    <name evidence="1" type="ORF">M153_1780006503</name>
</gene>
<dbReference type="Proteomes" id="UP000051530">
    <property type="component" value="Unassembled WGS sequence"/>
</dbReference>
<organism evidence="1 2">
    <name type="scientific">Pseudoloma neurophilia</name>
    <dbReference type="NCBI Taxonomy" id="146866"/>
    <lineage>
        <taxon>Eukaryota</taxon>
        <taxon>Fungi</taxon>
        <taxon>Fungi incertae sedis</taxon>
        <taxon>Microsporidia</taxon>
        <taxon>Pseudoloma</taxon>
    </lineage>
</organism>